<organism evidence="16 18">
    <name type="scientific">Sipha flava</name>
    <name type="common">yellow sugarcane aphid</name>
    <dbReference type="NCBI Taxonomy" id="143950"/>
    <lineage>
        <taxon>Eukaryota</taxon>
        <taxon>Metazoa</taxon>
        <taxon>Ecdysozoa</taxon>
        <taxon>Arthropoda</taxon>
        <taxon>Hexapoda</taxon>
        <taxon>Insecta</taxon>
        <taxon>Pterygota</taxon>
        <taxon>Neoptera</taxon>
        <taxon>Paraneoptera</taxon>
        <taxon>Hemiptera</taxon>
        <taxon>Sternorrhyncha</taxon>
        <taxon>Aphidomorpha</taxon>
        <taxon>Aphidoidea</taxon>
        <taxon>Aphididae</taxon>
        <taxon>Sipha</taxon>
    </lineage>
</organism>
<keyword evidence="15" id="KW-0812">Transmembrane</keyword>
<dbReference type="RefSeq" id="XP_025415554.1">
    <property type="nucleotide sequence ID" value="XM_025559769.1"/>
</dbReference>
<evidence type="ECO:0000256" key="5">
    <source>
        <dbReference type="ARBA" id="ARBA00022617"/>
    </source>
</evidence>
<evidence type="ECO:0000256" key="1">
    <source>
        <dbReference type="ARBA" id="ARBA00001971"/>
    </source>
</evidence>
<dbReference type="AlphaFoldDB" id="A0A8B8FYV5"/>
<evidence type="ECO:0000256" key="14">
    <source>
        <dbReference type="RuleBase" id="RU000461"/>
    </source>
</evidence>
<proteinExistence type="inferred from homology"/>
<evidence type="ECO:0000313" key="21">
    <source>
        <dbReference type="RefSeq" id="XP_025415558.1"/>
    </source>
</evidence>
<keyword evidence="12 15" id="KW-0472">Membrane</keyword>
<dbReference type="InterPro" id="IPR036396">
    <property type="entry name" value="Cyt_P450_sf"/>
</dbReference>
<dbReference type="GO" id="GO:0016705">
    <property type="term" value="F:oxidoreductase activity, acting on paired donors, with incorporation or reduction of molecular oxygen"/>
    <property type="evidence" value="ECO:0007669"/>
    <property type="project" value="InterPro"/>
</dbReference>
<dbReference type="SMR" id="A0A8B8FYV5"/>
<accession>A0A8B8FYV5</accession>
<dbReference type="Gene3D" id="1.10.630.10">
    <property type="entry name" value="Cytochrome P450"/>
    <property type="match status" value="1"/>
</dbReference>
<dbReference type="RefSeq" id="XP_025415560.1">
    <property type="nucleotide sequence ID" value="XM_025559775.1"/>
</dbReference>
<dbReference type="GO" id="GO:0004497">
    <property type="term" value="F:monooxygenase activity"/>
    <property type="evidence" value="ECO:0007669"/>
    <property type="project" value="UniProtKB-KW"/>
</dbReference>
<keyword evidence="9 14" id="KW-0560">Oxidoreductase</keyword>
<dbReference type="RefSeq" id="XP_025415557.1">
    <property type="nucleotide sequence ID" value="XM_025559772.1"/>
</dbReference>
<keyword evidence="16" id="KW-1185">Reference proteome</keyword>
<dbReference type="RefSeq" id="XP_025415558.1">
    <property type="nucleotide sequence ID" value="XM_025559773.1"/>
</dbReference>
<comment type="cofactor">
    <cofactor evidence="1 13">
        <name>heme</name>
        <dbReference type="ChEBI" id="CHEBI:30413"/>
    </cofactor>
</comment>
<protein>
    <submittedName>
        <fullName evidence="17 18">Cytochrome P450 4C1-like</fullName>
    </submittedName>
</protein>
<evidence type="ECO:0000313" key="20">
    <source>
        <dbReference type="RefSeq" id="XP_025415557.1"/>
    </source>
</evidence>
<evidence type="ECO:0000256" key="13">
    <source>
        <dbReference type="PIRSR" id="PIRSR602401-1"/>
    </source>
</evidence>
<dbReference type="InterPro" id="IPR001128">
    <property type="entry name" value="Cyt_P450"/>
</dbReference>
<evidence type="ECO:0000256" key="7">
    <source>
        <dbReference type="ARBA" id="ARBA00022824"/>
    </source>
</evidence>
<dbReference type="Proteomes" id="UP000694846">
    <property type="component" value="Unplaced"/>
</dbReference>
<evidence type="ECO:0000256" key="3">
    <source>
        <dbReference type="ARBA" id="ARBA00004406"/>
    </source>
</evidence>
<dbReference type="RefSeq" id="XP_025415556.1">
    <property type="nucleotide sequence ID" value="XM_025559771.1"/>
</dbReference>
<keyword evidence="7" id="KW-0256">Endoplasmic reticulum</keyword>
<dbReference type="RefSeq" id="XP_025415555.1">
    <property type="nucleotide sequence ID" value="XM_025559770.1"/>
</dbReference>
<dbReference type="PANTHER" id="PTHR24291">
    <property type="entry name" value="CYTOCHROME P450 FAMILY 4"/>
    <property type="match status" value="1"/>
</dbReference>
<dbReference type="OrthoDB" id="1470350at2759"/>
<evidence type="ECO:0000313" key="23">
    <source>
        <dbReference type="RefSeq" id="XP_025415561.1"/>
    </source>
</evidence>
<feature type="transmembrane region" description="Helical" evidence="15">
    <location>
        <begin position="15"/>
        <end position="32"/>
    </location>
</feature>
<dbReference type="PRINTS" id="PR00385">
    <property type="entry name" value="P450"/>
</dbReference>
<evidence type="ECO:0000256" key="4">
    <source>
        <dbReference type="ARBA" id="ARBA00010617"/>
    </source>
</evidence>
<sequence>MDEVVESTSWFRFESVAYAIVFSFVIILWCHYKWNRKDINRFAAKLQGPPSYPIIGSGLEFLGTPQQVLENLIKLGDDFGPEPFKLWMGTSFGVVIIKPEDSQIVLNSAKALQKSSFYKFFKNLIGEGLLSAPVDKWRVHRRLISPVFNANLLNQFLPVFHQKNEVLIKNLSKEVDKIRPFNLISYIAPTTLDTICENMMGYNLDTQLNDKSEFFATILKASELDAMRIYKPWLYPDIIFTFYRKLKGLQNIYKTLDKLPNKVIKEKKEAYAQRKITNKTNSFDNSTDKGEKKPSKGFLDTLLELNEIGVNLTDIELRDEVVTMMSAGSDSSAITMCFCLLLLAIHPDIQDKVYDEIYDIMGDGDEKITIEDTNKLVYLEQVLKETLRLFPIAPMFLRKLQDEVKIVSCTEVLPKGTTCILAPLYTHHISELYPNPWSFNPENFNPENVKKRHKYSFIPFSSGPRNCLGSKYAMLSMKILISTFLQNFSVHTDTKLSDIKLKVDLLLRSVNGYPVTIRRRDRRPTYKRNQKVS</sequence>
<dbReference type="InterPro" id="IPR050196">
    <property type="entry name" value="Cytochrome_P450_Monoox"/>
</dbReference>
<gene>
    <name evidence="17 18 19 20 21 22 23" type="primary">LOC112687192</name>
</gene>
<evidence type="ECO:0000256" key="15">
    <source>
        <dbReference type="SAM" id="Phobius"/>
    </source>
</evidence>
<evidence type="ECO:0000256" key="2">
    <source>
        <dbReference type="ARBA" id="ARBA00004174"/>
    </source>
</evidence>
<evidence type="ECO:0000256" key="11">
    <source>
        <dbReference type="ARBA" id="ARBA00023033"/>
    </source>
</evidence>
<keyword evidence="10 13" id="KW-0408">Iron</keyword>
<dbReference type="PANTHER" id="PTHR24291:SF189">
    <property type="entry name" value="CYTOCHROME P450 4C3-RELATED"/>
    <property type="match status" value="1"/>
</dbReference>
<dbReference type="GO" id="GO:0005506">
    <property type="term" value="F:iron ion binding"/>
    <property type="evidence" value="ECO:0007669"/>
    <property type="project" value="InterPro"/>
</dbReference>
<evidence type="ECO:0000256" key="9">
    <source>
        <dbReference type="ARBA" id="ARBA00023002"/>
    </source>
</evidence>
<keyword evidence="5 13" id="KW-0349">Heme</keyword>
<evidence type="ECO:0000313" key="22">
    <source>
        <dbReference type="RefSeq" id="XP_025415560.1"/>
    </source>
</evidence>
<feature type="binding site" description="axial binding residue" evidence="13">
    <location>
        <position position="467"/>
    </location>
    <ligand>
        <name>heme</name>
        <dbReference type="ChEBI" id="CHEBI:30413"/>
    </ligand>
    <ligandPart>
        <name>Fe</name>
        <dbReference type="ChEBI" id="CHEBI:18248"/>
    </ligandPart>
</feature>
<evidence type="ECO:0000313" key="17">
    <source>
        <dbReference type="RefSeq" id="XP_025415554.1"/>
    </source>
</evidence>
<dbReference type="RefSeq" id="XP_025415561.1">
    <property type="nucleotide sequence ID" value="XM_025559776.1"/>
</dbReference>
<evidence type="ECO:0000256" key="8">
    <source>
        <dbReference type="ARBA" id="ARBA00022848"/>
    </source>
</evidence>
<dbReference type="SUPFAM" id="SSF48264">
    <property type="entry name" value="Cytochrome P450"/>
    <property type="match status" value="1"/>
</dbReference>
<dbReference type="InterPro" id="IPR017972">
    <property type="entry name" value="Cyt_P450_CS"/>
</dbReference>
<dbReference type="PROSITE" id="PS00086">
    <property type="entry name" value="CYTOCHROME_P450"/>
    <property type="match status" value="1"/>
</dbReference>
<dbReference type="GeneID" id="112687192"/>
<evidence type="ECO:0000313" key="16">
    <source>
        <dbReference type="Proteomes" id="UP000694846"/>
    </source>
</evidence>
<dbReference type="GO" id="GO:0020037">
    <property type="term" value="F:heme binding"/>
    <property type="evidence" value="ECO:0007669"/>
    <property type="project" value="InterPro"/>
</dbReference>
<evidence type="ECO:0000256" key="6">
    <source>
        <dbReference type="ARBA" id="ARBA00022723"/>
    </source>
</evidence>
<evidence type="ECO:0000313" key="18">
    <source>
        <dbReference type="RefSeq" id="XP_025415555.1"/>
    </source>
</evidence>
<evidence type="ECO:0000313" key="19">
    <source>
        <dbReference type="RefSeq" id="XP_025415556.1"/>
    </source>
</evidence>
<dbReference type="InterPro" id="IPR002401">
    <property type="entry name" value="Cyt_P450_E_grp-I"/>
</dbReference>
<dbReference type="Pfam" id="PF00067">
    <property type="entry name" value="p450"/>
    <property type="match status" value="1"/>
</dbReference>
<evidence type="ECO:0000256" key="12">
    <source>
        <dbReference type="ARBA" id="ARBA00023136"/>
    </source>
</evidence>
<evidence type="ECO:0000256" key="10">
    <source>
        <dbReference type="ARBA" id="ARBA00023004"/>
    </source>
</evidence>
<keyword evidence="8" id="KW-0492">Microsome</keyword>
<keyword evidence="11 14" id="KW-0503">Monooxygenase</keyword>
<keyword evidence="15" id="KW-1133">Transmembrane helix</keyword>
<comment type="subcellular location">
    <subcellularLocation>
        <location evidence="3">Endoplasmic reticulum membrane</location>
        <topology evidence="3">Peripheral membrane protein</topology>
    </subcellularLocation>
    <subcellularLocation>
        <location evidence="2">Microsome membrane</location>
        <topology evidence="2">Peripheral membrane protein</topology>
    </subcellularLocation>
</comment>
<dbReference type="GO" id="GO:0005789">
    <property type="term" value="C:endoplasmic reticulum membrane"/>
    <property type="evidence" value="ECO:0007669"/>
    <property type="project" value="UniProtKB-SubCell"/>
</dbReference>
<reference evidence="17 18" key="1">
    <citation type="submission" date="2025-04" db="UniProtKB">
        <authorList>
            <consortium name="RefSeq"/>
        </authorList>
    </citation>
    <scope>IDENTIFICATION</scope>
    <source>
        <tissue evidence="17 18">Whole body</tissue>
    </source>
</reference>
<comment type="similarity">
    <text evidence="4 14">Belongs to the cytochrome P450 family.</text>
</comment>
<name>A0A8B8FYV5_9HEMI</name>
<dbReference type="CDD" id="cd20628">
    <property type="entry name" value="CYP4"/>
    <property type="match status" value="1"/>
</dbReference>
<keyword evidence="6 13" id="KW-0479">Metal-binding</keyword>
<dbReference type="PRINTS" id="PR00463">
    <property type="entry name" value="EP450I"/>
</dbReference>